<dbReference type="HOGENOM" id="CLU_2869041_0_0_1"/>
<proteinExistence type="predicted"/>
<name>A0A0C2XSV6_SERVB</name>
<keyword evidence="2" id="KW-1185">Reference proteome</keyword>
<sequence length="64" mass="7114">MFFPFCVTDSYRWGLGFTRHIITSTGGEKRSVLFPLLFQMGPRSPASLSSISLDDPGLLTRAFS</sequence>
<reference evidence="1 2" key="1">
    <citation type="submission" date="2014-04" db="EMBL/GenBank/DDBJ databases">
        <authorList>
            <consortium name="DOE Joint Genome Institute"/>
            <person name="Kuo A."/>
            <person name="Zuccaro A."/>
            <person name="Kohler A."/>
            <person name="Nagy L.G."/>
            <person name="Floudas D."/>
            <person name="Copeland A."/>
            <person name="Barry K.W."/>
            <person name="Cichocki N."/>
            <person name="Veneault-Fourrey C."/>
            <person name="LaButti K."/>
            <person name="Lindquist E.A."/>
            <person name="Lipzen A."/>
            <person name="Lundell T."/>
            <person name="Morin E."/>
            <person name="Murat C."/>
            <person name="Sun H."/>
            <person name="Tunlid A."/>
            <person name="Henrissat B."/>
            <person name="Grigoriev I.V."/>
            <person name="Hibbett D.S."/>
            <person name="Martin F."/>
            <person name="Nordberg H.P."/>
            <person name="Cantor M.N."/>
            <person name="Hua S.X."/>
        </authorList>
    </citation>
    <scope>NUCLEOTIDE SEQUENCE [LARGE SCALE GENOMIC DNA]</scope>
    <source>
        <strain evidence="1 2">MAFF 305830</strain>
    </source>
</reference>
<protein>
    <submittedName>
        <fullName evidence="1">Uncharacterized protein</fullName>
    </submittedName>
</protein>
<evidence type="ECO:0000313" key="1">
    <source>
        <dbReference type="EMBL" id="KIM31997.1"/>
    </source>
</evidence>
<dbReference type="Proteomes" id="UP000054097">
    <property type="component" value="Unassembled WGS sequence"/>
</dbReference>
<organism evidence="1 2">
    <name type="scientific">Serendipita vermifera MAFF 305830</name>
    <dbReference type="NCBI Taxonomy" id="933852"/>
    <lineage>
        <taxon>Eukaryota</taxon>
        <taxon>Fungi</taxon>
        <taxon>Dikarya</taxon>
        <taxon>Basidiomycota</taxon>
        <taxon>Agaricomycotina</taxon>
        <taxon>Agaricomycetes</taxon>
        <taxon>Sebacinales</taxon>
        <taxon>Serendipitaceae</taxon>
        <taxon>Serendipita</taxon>
    </lineage>
</organism>
<dbReference type="AlphaFoldDB" id="A0A0C2XSV6"/>
<reference evidence="2" key="2">
    <citation type="submission" date="2015-01" db="EMBL/GenBank/DDBJ databases">
        <title>Evolutionary Origins and Diversification of the Mycorrhizal Mutualists.</title>
        <authorList>
            <consortium name="DOE Joint Genome Institute"/>
            <consortium name="Mycorrhizal Genomics Consortium"/>
            <person name="Kohler A."/>
            <person name="Kuo A."/>
            <person name="Nagy L.G."/>
            <person name="Floudas D."/>
            <person name="Copeland A."/>
            <person name="Barry K.W."/>
            <person name="Cichocki N."/>
            <person name="Veneault-Fourrey C."/>
            <person name="LaButti K."/>
            <person name="Lindquist E.A."/>
            <person name="Lipzen A."/>
            <person name="Lundell T."/>
            <person name="Morin E."/>
            <person name="Murat C."/>
            <person name="Riley R."/>
            <person name="Ohm R."/>
            <person name="Sun H."/>
            <person name="Tunlid A."/>
            <person name="Henrissat B."/>
            <person name="Grigoriev I.V."/>
            <person name="Hibbett D.S."/>
            <person name="Martin F."/>
        </authorList>
    </citation>
    <scope>NUCLEOTIDE SEQUENCE [LARGE SCALE GENOMIC DNA]</scope>
    <source>
        <strain evidence="2">MAFF 305830</strain>
    </source>
</reference>
<dbReference type="EMBL" id="KN824281">
    <property type="protein sequence ID" value="KIM31997.1"/>
    <property type="molecule type" value="Genomic_DNA"/>
</dbReference>
<accession>A0A0C2XSV6</accession>
<gene>
    <name evidence="1" type="ORF">M408DRAFT_242016</name>
</gene>
<evidence type="ECO:0000313" key="2">
    <source>
        <dbReference type="Proteomes" id="UP000054097"/>
    </source>
</evidence>